<dbReference type="EMBL" id="JABURA010000001">
    <property type="protein sequence ID" value="NUB90189.1"/>
    <property type="molecule type" value="Genomic_DNA"/>
</dbReference>
<reference evidence="3" key="1">
    <citation type="submission" date="2020-06" db="EMBL/GenBank/DDBJ databases">
        <title>Haloterrigena sp. nov., an extremely halophilic archaeon isolated from a saline sediment.</title>
        <authorList>
            <person name="Liu B.-B."/>
        </authorList>
    </citation>
    <scope>NUCLEOTIDE SEQUENCE</scope>
    <source>
        <strain evidence="3">SYSU A121-1</strain>
    </source>
</reference>
<proteinExistence type="predicted"/>
<dbReference type="InterPro" id="IPR011635">
    <property type="entry name" value="CARDB"/>
</dbReference>
<evidence type="ECO:0000256" key="1">
    <source>
        <dbReference type="SAM" id="MobiDB-lite"/>
    </source>
</evidence>
<accession>A0A8J8GKT1</accession>
<organism evidence="3 4">
    <name type="scientific">Haloterrigena gelatinilytica</name>
    <dbReference type="NCBI Taxonomy" id="2741724"/>
    <lineage>
        <taxon>Archaea</taxon>
        <taxon>Methanobacteriati</taxon>
        <taxon>Methanobacteriota</taxon>
        <taxon>Stenosarchaea group</taxon>
        <taxon>Halobacteria</taxon>
        <taxon>Halobacteriales</taxon>
        <taxon>Natrialbaceae</taxon>
        <taxon>Haloterrigena</taxon>
    </lineage>
</organism>
<comment type="caution">
    <text evidence="3">The sequence shown here is derived from an EMBL/GenBank/DDBJ whole genome shotgun (WGS) entry which is preliminary data.</text>
</comment>
<dbReference type="InterPro" id="IPR013783">
    <property type="entry name" value="Ig-like_fold"/>
</dbReference>
<dbReference type="Pfam" id="PF07705">
    <property type="entry name" value="CARDB"/>
    <property type="match status" value="1"/>
</dbReference>
<evidence type="ECO:0000313" key="3">
    <source>
        <dbReference type="EMBL" id="NUB90189.1"/>
    </source>
</evidence>
<feature type="compositionally biased region" description="Low complexity" evidence="1">
    <location>
        <begin position="20"/>
        <end position="29"/>
    </location>
</feature>
<feature type="compositionally biased region" description="Acidic residues" evidence="1">
    <location>
        <begin position="57"/>
        <end position="84"/>
    </location>
</feature>
<protein>
    <recommendedName>
        <fullName evidence="2">CARDB domain-containing protein</fullName>
    </recommendedName>
</protein>
<feature type="compositionally biased region" description="Acidic residues" evidence="1">
    <location>
        <begin position="216"/>
        <end position="257"/>
    </location>
</feature>
<feature type="domain" description="CARDB" evidence="2">
    <location>
        <begin position="274"/>
        <end position="355"/>
    </location>
</feature>
<dbReference type="OrthoDB" id="188281at2157"/>
<name>A0A8J8GKT1_9EURY</name>
<evidence type="ECO:0000259" key="2">
    <source>
        <dbReference type="Pfam" id="PF07705"/>
    </source>
</evidence>
<feature type="region of interest" description="Disordered" evidence="1">
    <location>
        <begin position="188"/>
        <end position="269"/>
    </location>
</feature>
<sequence>MAGCLTGNGTDDGDDGTDGDGANDANIDVNDNEEGSRSSDPGTDGNGSQNDSNESSADSEPDESDDSTGDDADETDGDENEADDPSGRTTSFESCERATVSGSFADGDVAFASTGFYDDDGLFGNTVIEDGVVFGDDVDAPFSGTVAFEIGGGADVSEGSDEIVVTVPDYGGVGTVITSLTTEQADYAAGAPTTSNPHAEDCLSELEAEAGGGGDNDSDENDTDGDDSGSADDDSGSDGDDSGSADDDSGSDGDDNGSDGNDSGSADDAAASFAVSIRSTNSPVDAGGYLEGTVEVRNTGGAAGSATVDLVVGHDPTTVESRSVSLEAGERTTFTMSYQTPPVASDQQFPVRVETADDSDQQTVRVRGAQ</sequence>
<dbReference type="AlphaFoldDB" id="A0A8J8GKT1"/>
<feature type="compositionally biased region" description="Polar residues" evidence="1">
    <location>
        <begin position="38"/>
        <end position="49"/>
    </location>
</feature>
<dbReference type="Proteomes" id="UP000728647">
    <property type="component" value="Unassembled WGS sequence"/>
</dbReference>
<gene>
    <name evidence="3" type="ORF">HT576_03955</name>
</gene>
<dbReference type="Gene3D" id="2.60.40.10">
    <property type="entry name" value="Immunoglobulins"/>
    <property type="match status" value="1"/>
</dbReference>
<feature type="compositionally biased region" description="Low complexity" evidence="1">
    <location>
        <begin position="258"/>
        <end position="269"/>
    </location>
</feature>
<feature type="region of interest" description="Disordered" evidence="1">
    <location>
        <begin position="1"/>
        <end position="94"/>
    </location>
</feature>
<evidence type="ECO:0000313" key="4">
    <source>
        <dbReference type="Proteomes" id="UP000728647"/>
    </source>
</evidence>